<evidence type="ECO:0000313" key="4">
    <source>
        <dbReference type="Proteomes" id="UP000741282"/>
    </source>
</evidence>
<dbReference type="Proteomes" id="UP000741282">
    <property type="component" value="Unassembled WGS sequence"/>
</dbReference>
<dbReference type="GO" id="GO:0003746">
    <property type="term" value="F:translation elongation factor activity"/>
    <property type="evidence" value="ECO:0007669"/>
    <property type="project" value="UniProtKB-KW"/>
</dbReference>
<dbReference type="PIRSF" id="PIRSF006092">
    <property type="entry name" value="GreA_GreB"/>
    <property type="match status" value="1"/>
</dbReference>
<keyword evidence="3" id="KW-0648">Protein biosynthesis</keyword>
<dbReference type="EMBL" id="JAGQLN010000001">
    <property type="protein sequence ID" value="MCA9376344.1"/>
    <property type="molecule type" value="Genomic_DNA"/>
</dbReference>
<dbReference type="InterPro" id="IPR001437">
    <property type="entry name" value="Tscrpt_elong_fac_GreA/B_C"/>
</dbReference>
<dbReference type="InterPro" id="IPR018151">
    <property type="entry name" value="TF_GreA/GreB_CS"/>
</dbReference>
<keyword evidence="1" id="KW-0175">Coiled coil</keyword>
<evidence type="ECO:0000259" key="2">
    <source>
        <dbReference type="Pfam" id="PF01272"/>
    </source>
</evidence>
<organism evidence="3 4">
    <name type="scientific">Candidatus Dojkabacteria bacterium</name>
    <dbReference type="NCBI Taxonomy" id="2099670"/>
    <lineage>
        <taxon>Bacteria</taxon>
        <taxon>Candidatus Dojkabacteria</taxon>
    </lineage>
</organism>
<dbReference type="GO" id="GO:0032784">
    <property type="term" value="P:regulation of DNA-templated transcription elongation"/>
    <property type="evidence" value="ECO:0007669"/>
    <property type="project" value="InterPro"/>
</dbReference>
<name>A0A955I1D2_9BACT</name>
<dbReference type="GO" id="GO:0003677">
    <property type="term" value="F:DNA binding"/>
    <property type="evidence" value="ECO:0007669"/>
    <property type="project" value="InterPro"/>
</dbReference>
<dbReference type="GO" id="GO:0070063">
    <property type="term" value="F:RNA polymerase binding"/>
    <property type="evidence" value="ECO:0007669"/>
    <property type="project" value="InterPro"/>
</dbReference>
<dbReference type="GO" id="GO:0006354">
    <property type="term" value="P:DNA-templated transcription elongation"/>
    <property type="evidence" value="ECO:0007669"/>
    <property type="project" value="TreeGrafter"/>
</dbReference>
<dbReference type="PANTHER" id="PTHR30437:SF4">
    <property type="entry name" value="TRANSCRIPTION ELONGATION FACTOR GREA"/>
    <property type="match status" value="1"/>
</dbReference>
<dbReference type="AlphaFoldDB" id="A0A955I1D2"/>
<feature type="coiled-coil region" evidence="1">
    <location>
        <begin position="7"/>
        <end position="34"/>
    </location>
</feature>
<dbReference type="Pfam" id="PF01272">
    <property type="entry name" value="GreA_GreB"/>
    <property type="match status" value="1"/>
</dbReference>
<sequence length="157" mass="18040">MKEQRVYQITQKKHRQLKKKALELEIRRQQLNKDWEKAVIEGDDRETDAITVSLKLLHENELERRELNHILRNVTILDRKITPTIEIGSTAIVKIDNKKQKIMIVDPIEADPLQNKYSYESPIGKALLGLNEGDEATYSSPNGVKTRLQVVSVDGGR</sequence>
<feature type="domain" description="Transcription elongation factor GreA/GreB C-terminal" evidence="2">
    <location>
        <begin position="84"/>
        <end position="153"/>
    </location>
</feature>
<reference evidence="3" key="2">
    <citation type="journal article" date="2021" name="Microbiome">
        <title>Successional dynamics and alternative stable states in a saline activated sludge microbial community over 9 years.</title>
        <authorList>
            <person name="Wang Y."/>
            <person name="Ye J."/>
            <person name="Ju F."/>
            <person name="Liu L."/>
            <person name="Boyd J.A."/>
            <person name="Deng Y."/>
            <person name="Parks D.H."/>
            <person name="Jiang X."/>
            <person name="Yin X."/>
            <person name="Woodcroft B.J."/>
            <person name="Tyson G.W."/>
            <person name="Hugenholtz P."/>
            <person name="Polz M.F."/>
            <person name="Zhang T."/>
        </authorList>
    </citation>
    <scope>NUCLEOTIDE SEQUENCE</scope>
    <source>
        <strain evidence="3">HKST-UBA17</strain>
    </source>
</reference>
<dbReference type="PROSITE" id="PS00830">
    <property type="entry name" value="GREAB_2"/>
    <property type="match status" value="1"/>
</dbReference>
<dbReference type="PANTHER" id="PTHR30437">
    <property type="entry name" value="TRANSCRIPTION ELONGATION FACTOR GREA"/>
    <property type="match status" value="1"/>
</dbReference>
<dbReference type="InterPro" id="IPR023459">
    <property type="entry name" value="Tscrpt_elong_fac_GreA/B_fam"/>
</dbReference>
<evidence type="ECO:0000313" key="3">
    <source>
        <dbReference type="EMBL" id="MCA9376344.1"/>
    </source>
</evidence>
<gene>
    <name evidence="3" type="ORF">KC685_00300</name>
</gene>
<protein>
    <submittedName>
        <fullName evidence="3">GreA/GreB family elongation factor</fullName>
    </submittedName>
</protein>
<proteinExistence type="predicted"/>
<comment type="caution">
    <text evidence="3">The sequence shown here is derived from an EMBL/GenBank/DDBJ whole genome shotgun (WGS) entry which is preliminary data.</text>
</comment>
<dbReference type="SUPFAM" id="SSF54534">
    <property type="entry name" value="FKBP-like"/>
    <property type="match status" value="1"/>
</dbReference>
<evidence type="ECO:0000256" key="1">
    <source>
        <dbReference type="SAM" id="Coils"/>
    </source>
</evidence>
<keyword evidence="3" id="KW-0251">Elongation factor</keyword>
<dbReference type="Gene3D" id="3.10.50.30">
    <property type="entry name" value="Transcription elongation factor, GreA/GreB, C-terminal domain"/>
    <property type="match status" value="1"/>
</dbReference>
<reference evidence="3" key="1">
    <citation type="submission" date="2020-04" db="EMBL/GenBank/DDBJ databases">
        <authorList>
            <person name="Zhang T."/>
        </authorList>
    </citation>
    <scope>NUCLEOTIDE SEQUENCE</scope>
    <source>
        <strain evidence="3">HKST-UBA17</strain>
    </source>
</reference>
<accession>A0A955I1D2</accession>
<dbReference type="InterPro" id="IPR036953">
    <property type="entry name" value="GreA/GreB_C_sf"/>
</dbReference>